<gene>
    <name evidence="8" type="primary">ispF</name>
    <name evidence="11" type="ORF">DN068_02570</name>
</gene>
<evidence type="ECO:0000256" key="1">
    <source>
        <dbReference type="ARBA" id="ARBA00000200"/>
    </source>
</evidence>
<feature type="site" description="Transition state stabilizer" evidence="8">
    <location>
        <position position="35"/>
    </location>
</feature>
<dbReference type="InterPro" id="IPR003526">
    <property type="entry name" value="MECDP_synthase"/>
</dbReference>
<dbReference type="OrthoDB" id="9804336at2"/>
<comment type="caution">
    <text evidence="11">The sequence shown here is derived from an EMBL/GenBank/DDBJ whole genome shotgun (WGS) entry which is preliminary data.</text>
</comment>
<feature type="binding site" evidence="8">
    <location>
        <position position="43"/>
    </location>
    <ligand>
        <name>a divalent metal cation</name>
        <dbReference type="ChEBI" id="CHEBI:60240"/>
    </ligand>
</feature>
<sequence length="158" mass="17112">MYRIGQGIDFHQLAEGRELWLGGVLIPHTKGAVGHSDADVLLHAICDAMLGALALGDIGKHFPDTDMSFKGIDSKILLKRSYDLIRGKGYKLVNVDSTLLLQAPKIKPFVPQMQEAIAGILELTIDDVSIKATTTETLSFIGREEGVVATANVLLVKM</sequence>
<dbReference type="UniPathway" id="UPA00056">
    <property type="reaction ID" value="UER00095"/>
</dbReference>
<evidence type="ECO:0000256" key="6">
    <source>
        <dbReference type="ARBA" id="ARBA00023229"/>
    </source>
</evidence>
<evidence type="ECO:0000256" key="2">
    <source>
        <dbReference type="ARBA" id="ARBA00004709"/>
    </source>
</evidence>
<comment type="pathway">
    <text evidence="2 8">Isoprenoid biosynthesis; isopentenyl diphosphate biosynthesis via DXP pathway; isopentenyl diphosphate from 1-deoxy-D-xylulose 5-phosphate: step 4/6.</text>
</comment>
<dbReference type="Pfam" id="PF02542">
    <property type="entry name" value="YgbB"/>
    <property type="match status" value="1"/>
</dbReference>
<dbReference type="GO" id="GO:0008685">
    <property type="term" value="F:2-C-methyl-D-erythritol 2,4-cyclodiphosphate synthase activity"/>
    <property type="evidence" value="ECO:0007669"/>
    <property type="project" value="UniProtKB-UniRule"/>
</dbReference>
<comment type="subunit">
    <text evidence="8">Homotrimer.</text>
</comment>
<feature type="binding site" evidence="8">
    <location>
        <begin position="133"/>
        <end position="136"/>
    </location>
    <ligand>
        <name>4-CDP-2-C-methyl-D-erythritol 2-phosphate</name>
        <dbReference type="ChEBI" id="CHEBI:57919"/>
    </ligand>
</feature>
<feature type="domain" description="2-C-methyl-D-erythritol 2,4-cyclodiphosphate synthase" evidence="10">
    <location>
        <begin position="3"/>
        <end position="155"/>
    </location>
</feature>
<dbReference type="EC" id="4.6.1.12" evidence="4 8"/>
<dbReference type="GO" id="GO:0016114">
    <property type="term" value="P:terpenoid biosynthetic process"/>
    <property type="evidence" value="ECO:0007669"/>
    <property type="project" value="InterPro"/>
</dbReference>
<feature type="binding site" evidence="8">
    <location>
        <begin position="62"/>
        <end position="66"/>
    </location>
    <ligand>
        <name>4-CDP-2-C-methyl-D-erythritol 2-phosphate</name>
        <dbReference type="ChEBI" id="CHEBI:57919"/>
    </ligand>
</feature>
<keyword evidence="12" id="KW-1185">Reference proteome</keyword>
<reference evidence="11 12" key="1">
    <citation type="submission" date="2018-06" db="EMBL/GenBank/DDBJ databases">
        <title>Mucibacter soli gen. nov., sp. nov., a new member of the family Chitinophagaceae producing mucin.</title>
        <authorList>
            <person name="Kim M.-K."/>
            <person name="Park S."/>
            <person name="Kim T.-S."/>
            <person name="Joung Y."/>
            <person name="Han J.-H."/>
            <person name="Kim S.B."/>
        </authorList>
    </citation>
    <scope>NUCLEOTIDE SEQUENCE [LARGE SCALE GENOMIC DNA]</scope>
    <source>
        <strain evidence="11 12">R1-15</strain>
    </source>
</reference>
<evidence type="ECO:0000256" key="3">
    <source>
        <dbReference type="ARBA" id="ARBA00008480"/>
    </source>
</evidence>
<feature type="site" description="Transition state stabilizer" evidence="8">
    <location>
        <position position="134"/>
    </location>
</feature>
<accession>A0A2W2ALS0</accession>
<protein>
    <recommendedName>
        <fullName evidence="4 8">2-C-methyl-D-erythritol 2,4-cyclodiphosphate synthase</fullName>
        <shortName evidence="8">MECDP-synthase</shortName>
        <shortName evidence="8">MECPP-synthase</shortName>
        <shortName evidence="8">MECPS</shortName>
        <ecNumber evidence="4 8">4.6.1.12</ecNumber>
    </recommendedName>
</protein>
<evidence type="ECO:0000256" key="8">
    <source>
        <dbReference type="HAMAP-Rule" id="MF_00107"/>
    </source>
</evidence>
<feature type="binding site" evidence="8">
    <location>
        <position position="9"/>
    </location>
    <ligand>
        <name>a divalent metal cation</name>
        <dbReference type="ChEBI" id="CHEBI:60240"/>
    </ligand>
</feature>
<dbReference type="HAMAP" id="MF_00107">
    <property type="entry name" value="IspF"/>
    <property type="match status" value="1"/>
</dbReference>
<dbReference type="PROSITE" id="PS01350">
    <property type="entry name" value="ISPF"/>
    <property type="match status" value="1"/>
</dbReference>
<evidence type="ECO:0000256" key="5">
    <source>
        <dbReference type="ARBA" id="ARBA00022723"/>
    </source>
</evidence>
<dbReference type="SUPFAM" id="SSF69765">
    <property type="entry name" value="IpsF-like"/>
    <property type="match status" value="1"/>
</dbReference>
<keyword evidence="7 8" id="KW-0456">Lyase</keyword>
<dbReference type="PANTHER" id="PTHR43181">
    <property type="entry name" value="2-C-METHYL-D-ERYTHRITOL 2,4-CYCLODIPHOSPHATE SYNTHASE, CHLOROPLASTIC"/>
    <property type="match status" value="1"/>
</dbReference>
<feature type="binding site" evidence="8">
    <location>
        <begin position="35"/>
        <end position="36"/>
    </location>
    <ligand>
        <name>4-CDP-2-C-methyl-D-erythritol 2-phosphate</name>
        <dbReference type="ChEBI" id="CHEBI:57919"/>
    </ligand>
</feature>
<dbReference type="InterPro" id="IPR020555">
    <property type="entry name" value="MECDP_synthase_CS"/>
</dbReference>
<dbReference type="AlphaFoldDB" id="A0A2W2ALS0"/>
<keyword evidence="6 8" id="KW-0414">Isoprene biosynthesis</keyword>
<evidence type="ECO:0000313" key="12">
    <source>
        <dbReference type="Proteomes" id="UP000248745"/>
    </source>
</evidence>
<proteinExistence type="inferred from homology"/>
<dbReference type="FunFam" id="3.30.1330.50:FF:000001">
    <property type="entry name" value="2-C-methyl-D-erythritol 2,4-cyclodiphosphate synthase"/>
    <property type="match status" value="1"/>
</dbReference>
<comment type="catalytic activity">
    <reaction evidence="1 8 9">
        <text>4-CDP-2-C-methyl-D-erythritol 2-phosphate = 2-C-methyl-D-erythritol 2,4-cyclic diphosphate + CMP</text>
        <dbReference type="Rhea" id="RHEA:23864"/>
        <dbReference type="ChEBI" id="CHEBI:57919"/>
        <dbReference type="ChEBI" id="CHEBI:58483"/>
        <dbReference type="ChEBI" id="CHEBI:60377"/>
        <dbReference type="EC" id="4.6.1.12"/>
    </reaction>
</comment>
<comment type="function">
    <text evidence="8">Involved in the biosynthesis of isopentenyl diphosphate (IPP) and dimethylallyl diphosphate (DMAPP), two major building blocks of isoprenoid compounds. Catalyzes the conversion of 4-diphosphocytidyl-2-C-methyl-D-erythritol 2-phosphate (CDP-ME2P) to 2-C-methyl-D-erythritol 2,4-cyclodiphosphate (ME-CPP) with a corresponding release of cytidine 5-monophosphate (CMP).</text>
</comment>
<evidence type="ECO:0000256" key="9">
    <source>
        <dbReference type="RuleBase" id="RU004395"/>
    </source>
</evidence>
<comment type="similarity">
    <text evidence="3 8 9">Belongs to the IspF family.</text>
</comment>
<dbReference type="Proteomes" id="UP000248745">
    <property type="component" value="Unassembled WGS sequence"/>
</dbReference>
<dbReference type="Gene3D" id="3.30.1330.50">
    <property type="entry name" value="2-C-methyl-D-erythritol 2,4-cyclodiphosphate synthase"/>
    <property type="match status" value="1"/>
</dbReference>
<comment type="cofactor">
    <cofactor evidence="8">
        <name>a divalent metal cation</name>
        <dbReference type="ChEBI" id="CHEBI:60240"/>
    </cofactor>
    <text evidence="8">Binds 1 divalent metal cation per subunit.</text>
</comment>
<keyword evidence="5 8" id="KW-0479">Metal-binding</keyword>
<feature type="binding site" evidence="8">
    <location>
        <position position="143"/>
    </location>
    <ligand>
        <name>4-CDP-2-C-methyl-D-erythritol 2-phosphate</name>
        <dbReference type="ChEBI" id="CHEBI:57919"/>
    </ligand>
</feature>
<dbReference type="CDD" id="cd00554">
    <property type="entry name" value="MECDP_synthase"/>
    <property type="match status" value="1"/>
</dbReference>
<feature type="binding site" evidence="8">
    <location>
        <begin position="9"/>
        <end position="11"/>
    </location>
    <ligand>
        <name>4-CDP-2-C-methyl-D-erythritol 2-phosphate</name>
        <dbReference type="ChEBI" id="CHEBI:57919"/>
    </ligand>
</feature>
<evidence type="ECO:0000256" key="4">
    <source>
        <dbReference type="ARBA" id="ARBA00012579"/>
    </source>
</evidence>
<dbReference type="InterPro" id="IPR036571">
    <property type="entry name" value="MECDP_synthase_sf"/>
</dbReference>
<organism evidence="11 12">
    <name type="scientific">Taibaiella soli</name>
    <dbReference type="NCBI Taxonomy" id="1649169"/>
    <lineage>
        <taxon>Bacteria</taxon>
        <taxon>Pseudomonadati</taxon>
        <taxon>Bacteroidota</taxon>
        <taxon>Chitinophagia</taxon>
        <taxon>Chitinophagales</taxon>
        <taxon>Chitinophagaceae</taxon>
        <taxon>Taibaiella</taxon>
    </lineage>
</organism>
<evidence type="ECO:0000256" key="7">
    <source>
        <dbReference type="ARBA" id="ARBA00023239"/>
    </source>
</evidence>
<dbReference type="EMBL" id="QKTW01000003">
    <property type="protein sequence ID" value="PZF74482.1"/>
    <property type="molecule type" value="Genomic_DNA"/>
</dbReference>
<dbReference type="PANTHER" id="PTHR43181:SF1">
    <property type="entry name" value="2-C-METHYL-D-ERYTHRITOL 2,4-CYCLODIPHOSPHATE SYNTHASE, CHLOROPLASTIC"/>
    <property type="match status" value="1"/>
</dbReference>
<comment type="caution">
    <text evidence="8">Lacks conserved residue(s) required for the propagation of feature annotation.</text>
</comment>
<feature type="binding site" evidence="8">
    <location>
        <begin position="57"/>
        <end position="59"/>
    </location>
    <ligand>
        <name>4-CDP-2-C-methyl-D-erythritol 2-phosphate</name>
        <dbReference type="ChEBI" id="CHEBI:57919"/>
    </ligand>
</feature>
<dbReference type="NCBIfam" id="TIGR00151">
    <property type="entry name" value="ispF"/>
    <property type="match status" value="1"/>
</dbReference>
<dbReference type="GO" id="GO:0046872">
    <property type="term" value="F:metal ion binding"/>
    <property type="evidence" value="ECO:0007669"/>
    <property type="project" value="UniProtKB-KW"/>
</dbReference>
<evidence type="ECO:0000313" key="11">
    <source>
        <dbReference type="EMBL" id="PZF74482.1"/>
    </source>
</evidence>
<dbReference type="GO" id="GO:0019288">
    <property type="term" value="P:isopentenyl diphosphate biosynthetic process, methylerythritol 4-phosphate pathway"/>
    <property type="evidence" value="ECO:0007669"/>
    <property type="project" value="UniProtKB-UniRule"/>
</dbReference>
<name>A0A2W2ALS0_9BACT</name>
<feature type="binding site" evidence="8">
    <location>
        <position position="140"/>
    </location>
    <ligand>
        <name>4-CDP-2-C-methyl-D-erythritol 2-phosphate</name>
        <dbReference type="ChEBI" id="CHEBI:57919"/>
    </ligand>
</feature>
<feature type="binding site" evidence="8">
    <location>
        <position position="11"/>
    </location>
    <ligand>
        <name>a divalent metal cation</name>
        <dbReference type="ChEBI" id="CHEBI:60240"/>
    </ligand>
</feature>
<dbReference type="RefSeq" id="WP_110997320.1">
    <property type="nucleotide sequence ID" value="NZ_QKTW01000003.1"/>
</dbReference>
<evidence type="ECO:0000259" key="10">
    <source>
        <dbReference type="Pfam" id="PF02542"/>
    </source>
</evidence>